<name>A0A8S4AYW5_9TELE</name>
<dbReference type="EMBL" id="CAJRST010008890">
    <property type="protein sequence ID" value="CAG5898125.1"/>
    <property type="molecule type" value="Genomic_DNA"/>
</dbReference>
<proteinExistence type="predicted"/>
<reference evidence="1" key="1">
    <citation type="submission" date="2021-05" db="EMBL/GenBank/DDBJ databases">
        <authorList>
            <person name="Tigano A."/>
        </authorList>
    </citation>
    <scope>NUCLEOTIDE SEQUENCE</scope>
</reference>
<organism evidence="1 2">
    <name type="scientific">Menidia menidia</name>
    <name type="common">Atlantic silverside</name>
    <dbReference type="NCBI Taxonomy" id="238744"/>
    <lineage>
        <taxon>Eukaryota</taxon>
        <taxon>Metazoa</taxon>
        <taxon>Chordata</taxon>
        <taxon>Craniata</taxon>
        <taxon>Vertebrata</taxon>
        <taxon>Euteleostomi</taxon>
        <taxon>Actinopterygii</taxon>
        <taxon>Neopterygii</taxon>
        <taxon>Teleostei</taxon>
        <taxon>Neoteleostei</taxon>
        <taxon>Acanthomorphata</taxon>
        <taxon>Ovalentaria</taxon>
        <taxon>Atherinomorphae</taxon>
        <taxon>Atheriniformes</taxon>
        <taxon>Atherinopsidae</taxon>
        <taxon>Menidiinae</taxon>
        <taxon>Menidia</taxon>
    </lineage>
</organism>
<accession>A0A8S4AYW5</accession>
<sequence>MNGIRREYGYPVLKDGNNNVVDLTFLEKRKGENISDPYLVQSYLDKYYGYVQVFTDASKNSNNSNGVSFIIPEFRVKKCKRITDGVSVYTGEMVGIILALGWIEEVRPLRSI</sequence>
<protein>
    <submittedName>
        <fullName evidence="1">(Atlantic silverside) hypothetical protein</fullName>
    </submittedName>
</protein>
<evidence type="ECO:0000313" key="2">
    <source>
        <dbReference type="Proteomes" id="UP000677803"/>
    </source>
</evidence>
<gene>
    <name evidence="1" type="ORF">MMEN_LOCUS9121</name>
</gene>
<dbReference type="OrthoDB" id="8955194at2759"/>
<dbReference type="Proteomes" id="UP000677803">
    <property type="component" value="Unassembled WGS sequence"/>
</dbReference>
<comment type="caution">
    <text evidence="1">The sequence shown here is derived from an EMBL/GenBank/DDBJ whole genome shotgun (WGS) entry which is preliminary data.</text>
</comment>
<feature type="non-terminal residue" evidence="1">
    <location>
        <position position="112"/>
    </location>
</feature>
<dbReference type="AlphaFoldDB" id="A0A8S4AYW5"/>
<keyword evidence="2" id="KW-1185">Reference proteome</keyword>
<evidence type="ECO:0000313" key="1">
    <source>
        <dbReference type="EMBL" id="CAG5898125.1"/>
    </source>
</evidence>